<dbReference type="GO" id="GO:0003677">
    <property type="term" value="F:DNA binding"/>
    <property type="evidence" value="ECO:0007669"/>
    <property type="project" value="InterPro"/>
</dbReference>
<feature type="transmembrane region" description="Helical" evidence="4">
    <location>
        <begin position="157"/>
        <end position="176"/>
    </location>
</feature>
<dbReference type="PANTHER" id="PTHR22683:SF41">
    <property type="entry name" value="DNA TRANSLOCASE FTSK"/>
    <property type="match status" value="1"/>
</dbReference>
<dbReference type="Pfam" id="PF01580">
    <property type="entry name" value="FtsK_SpoIIIE"/>
    <property type="match status" value="1"/>
</dbReference>
<accession>A0A363D2H6</accession>
<keyword evidence="1 3" id="KW-0547">Nucleotide-binding</keyword>
<organism evidence="6 7">
    <name type="scientific">Arcobacter caeni</name>
    <dbReference type="NCBI Taxonomy" id="1912877"/>
    <lineage>
        <taxon>Bacteria</taxon>
        <taxon>Pseudomonadati</taxon>
        <taxon>Campylobacterota</taxon>
        <taxon>Epsilonproteobacteria</taxon>
        <taxon>Campylobacterales</taxon>
        <taxon>Arcobacteraceae</taxon>
        <taxon>Arcobacter</taxon>
    </lineage>
</organism>
<evidence type="ECO:0000256" key="1">
    <source>
        <dbReference type="ARBA" id="ARBA00022741"/>
    </source>
</evidence>
<dbReference type="AlphaFoldDB" id="A0A363D2H6"/>
<evidence type="ECO:0000256" key="2">
    <source>
        <dbReference type="ARBA" id="ARBA00022840"/>
    </source>
</evidence>
<keyword evidence="7" id="KW-1185">Reference proteome</keyword>
<evidence type="ECO:0000256" key="3">
    <source>
        <dbReference type="PROSITE-ProRule" id="PRU00289"/>
    </source>
</evidence>
<dbReference type="InterPro" id="IPR003593">
    <property type="entry name" value="AAA+_ATPase"/>
</dbReference>
<keyword evidence="4" id="KW-0812">Transmembrane</keyword>
<evidence type="ECO:0000256" key="4">
    <source>
        <dbReference type="SAM" id="Phobius"/>
    </source>
</evidence>
<dbReference type="Proteomes" id="UP000251135">
    <property type="component" value="Unassembled WGS sequence"/>
</dbReference>
<dbReference type="InterPro" id="IPR002543">
    <property type="entry name" value="FtsK_dom"/>
</dbReference>
<dbReference type="SMART" id="SM00382">
    <property type="entry name" value="AAA"/>
    <property type="match status" value="1"/>
</dbReference>
<dbReference type="PROSITE" id="PS50901">
    <property type="entry name" value="FTSK"/>
    <property type="match status" value="1"/>
</dbReference>
<dbReference type="EMBL" id="MUXE01000004">
    <property type="protein sequence ID" value="PUE65433.1"/>
    <property type="molecule type" value="Genomic_DNA"/>
</dbReference>
<comment type="caution">
    <text evidence="6">The sequence shown here is derived from an EMBL/GenBank/DDBJ whole genome shotgun (WGS) entry which is preliminary data.</text>
</comment>
<dbReference type="SUPFAM" id="SSF52540">
    <property type="entry name" value="P-loop containing nucleoside triphosphate hydrolases"/>
    <property type="match status" value="1"/>
</dbReference>
<dbReference type="InterPro" id="IPR027417">
    <property type="entry name" value="P-loop_NTPase"/>
</dbReference>
<dbReference type="RefSeq" id="WP_165790387.1">
    <property type="nucleotide sequence ID" value="NZ_MUXE01000004.1"/>
</dbReference>
<feature type="transmembrane region" description="Helical" evidence="4">
    <location>
        <begin position="15"/>
        <end position="36"/>
    </location>
</feature>
<evidence type="ECO:0000259" key="5">
    <source>
        <dbReference type="PROSITE" id="PS50901"/>
    </source>
</evidence>
<proteinExistence type="predicted"/>
<evidence type="ECO:0000313" key="7">
    <source>
        <dbReference type="Proteomes" id="UP000251135"/>
    </source>
</evidence>
<feature type="domain" description="FtsK" evidence="5">
    <location>
        <begin position="289"/>
        <end position="468"/>
    </location>
</feature>
<evidence type="ECO:0000313" key="6">
    <source>
        <dbReference type="EMBL" id="PUE65433.1"/>
    </source>
</evidence>
<dbReference type="InterPro" id="IPR050206">
    <property type="entry name" value="FtsK/SpoIIIE/SftA"/>
</dbReference>
<dbReference type="PANTHER" id="PTHR22683">
    <property type="entry name" value="SPORULATION PROTEIN RELATED"/>
    <property type="match status" value="1"/>
</dbReference>
<feature type="binding site" evidence="3">
    <location>
        <begin position="306"/>
        <end position="313"/>
    </location>
    <ligand>
        <name>ATP</name>
        <dbReference type="ChEBI" id="CHEBI:30616"/>
    </ligand>
</feature>
<keyword evidence="4" id="KW-0472">Membrane</keyword>
<keyword evidence="4" id="KW-1133">Transmembrane helix</keyword>
<name>A0A363D2H6_9BACT</name>
<keyword evidence="2 3" id="KW-0067">ATP-binding</keyword>
<reference evidence="6 7" key="1">
    <citation type="submission" date="2017-02" db="EMBL/GenBank/DDBJ databases">
        <title>Arcobacter caeni sp. nov, a new Arcobacter species isolated from reclaimed water.</title>
        <authorList>
            <person name="Figueras M.J."/>
            <person name="Perez-Cataluna A."/>
            <person name="Salas-Masso N."/>
        </authorList>
    </citation>
    <scope>NUCLEOTIDE SEQUENCE [LARGE SCALE GENOMIC DNA]</scope>
    <source>
        <strain evidence="6 7">RW17-10</strain>
    </source>
</reference>
<sequence>MEKLKFIGKIYTKFIIKYIVISFIIMYLLRYLIVIVQSSIKNNTLHNPFLTTFYTLNDSLDENIKNEYLLTYLDPKTYETKEIFITKKFYENYNDLDFSKNDSYTLTLTNQNQINTKNIKKIEKITSQPSKNNTIINKIDLPLKEIQEKHFNLIQEIYMDLIFNILFLIGLFIYIYKKIKLNNFYLIPYKYNFFQIYGTEQNQKKIYDKFIKKTRNNEFIFENLSKTNYDKYIKERENIKQSLNFENLEIERYKTNQIILKQTNLIKNLDFDKNKLQKNKIYIGFKKGNIDTYLDINGLNHTIIVGEPGSGKSVFIQNLLLSFFYNQENFEKFIMVDPKMVELSRYKIFKKVDYIENMEKVLEMFQNLQKTMYKRLEKMEKEGLVKSNEKFILVLIDEFRTLKNNTLEKKENDLMEKFLIDLIQKSRRTNIRILFRGQKRDTQNISSNVLRNIQTRILLKTKNNDNITKIGGNSEELETYSLTNNDIKNFQKGRGIYKDGDSGEVYLFQSPFFNIQDQNHLNFMFSLLEKKENIEKITNLVVQPPKNENVKIEEEIKNEVIIQETKTNVPKTVEMIEIQELWDKCKTIKSEKTKSEMRKKVQKLKRLFHNQKFEELEKTFEEIKKYFDNPKN</sequence>
<dbReference type="Gene3D" id="3.40.50.300">
    <property type="entry name" value="P-loop containing nucleotide triphosphate hydrolases"/>
    <property type="match status" value="1"/>
</dbReference>
<dbReference type="GO" id="GO:0005524">
    <property type="term" value="F:ATP binding"/>
    <property type="evidence" value="ECO:0007669"/>
    <property type="project" value="UniProtKB-UniRule"/>
</dbReference>
<gene>
    <name evidence="6" type="ORF">B0174_03665</name>
</gene>
<protein>
    <recommendedName>
        <fullName evidence="5">FtsK domain-containing protein</fullName>
    </recommendedName>
</protein>